<protein>
    <submittedName>
        <fullName evidence="1">Protein Pet117p, mitochondrial</fullName>
    </submittedName>
</protein>
<dbReference type="EMBL" id="CALSDN010000024">
    <property type="protein sequence ID" value="CAH6723969.1"/>
    <property type="molecule type" value="Genomic_DNA"/>
</dbReference>
<name>A0ACA9YFV4_9ASCO</name>
<keyword evidence="2" id="KW-1185">Reference proteome</keyword>
<evidence type="ECO:0000313" key="1">
    <source>
        <dbReference type="EMBL" id="CAH6723969.1"/>
    </source>
</evidence>
<comment type="caution">
    <text evidence="1">The sequence shown here is derived from an EMBL/GenBank/DDBJ whole genome shotgun (WGS) entry which is preliminary data.</text>
</comment>
<reference evidence="1" key="1">
    <citation type="submission" date="2022-06" db="EMBL/GenBank/DDBJ databases">
        <authorList>
            <person name="Legras J.-L."/>
            <person name="Devillers H."/>
            <person name="Grondin C."/>
        </authorList>
    </citation>
    <scope>NUCLEOTIDE SEQUENCE</scope>
    <source>
        <strain evidence="1">CLIB 1444</strain>
    </source>
</reference>
<evidence type="ECO:0000313" key="2">
    <source>
        <dbReference type="Proteomes" id="UP001152531"/>
    </source>
</evidence>
<sequence>MSTASKVTLGTSIAFAIGSFVFINYSQQTERQSLREGPIKDAIRIEEKRKKLMRNSLEHQEQKQLKEQMEKVQPLTGEIITGPLEK</sequence>
<dbReference type="Proteomes" id="UP001152531">
    <property type="component" value="Unassembled WGS sequence"/>
</dbReference>
<organism evidence="1 2">
    <name type="scientific">[Candida] jaroonii</name>
    <dbReference type="NCBI Taxonomy" id="467808"/>
    <lineage>
        <taxon>Eukaryota</taxon>
        <taxon>Fungi</taxon>
        <taxon>Dikarya</taxon>
        <taxon>Ascomycota</taxon>
        <taxon>Saccharomycotina</taxon>
        <taxon>Pichiomycetes</taxon>
        <taxon>Debaryomycetaceae</taxon>
        <taxon>Yamadazyma</taxon>
    </lineage>
</organism>
<accession>A0ACA9YFV4</accession>
<proteinExistence type="predicted"/>
<gene>
    <name evidence="1" type="ORF">CLIB1444_24S00628</name>
</gene>